<dbReference type="Proteomes" id="UP000451471">
    <property type="component" value="Unassembled WGS sequence"/>
</dbReference>
<dbReference type="InterPro" id="IPR015422">
    <property type="entry name" value="PyrdxlP-dep_Trfase_small"/>
</dbReference>
<keyword evidence="2" id="KW-0808">Transferase</keyword>
<gene>
    <name evidence="2" type="ORF">GQS65_08985</name>
</gene>
<proteinExistence type="predicted"/>
<dbReference type="GO" id="GO:0030170">
    <property type="term" value="F:pyridoxal phosphate binding"/>
    <property type="evidence" value="ECO:0007669"/>
    <property type="project" value="InterPro"/>
</dbReference>
<dbReference type="InterPro" id="IPR015421">
    <property type="entry name" value="PyrdxlP-dep_Trfase_major"/>
</dbReference>
<dbReference type="SUPFAM" id="SSF53383">
    <property type="entry name" value="PLP-dependent transferases"/>
    <property type="match status" value="1"/>
</dbReference>
<feature type="domain" description="Aminotransferase class I/classII large" evidence="1">
    <location>
        <begin position="53"/>
        <end position="344"/>
    </location>
</feature>
<dbReference type="EMBL" id="WSZK01000015">
    <property type="protein sequence ID" value="MWG34620.1"/>
    <property type="molecule type" value="Genomic_DNA"/>
</dbReference>
<comment type="caution">
    <text evidence="2">The sequence shown here is derived from an EMBL/GenBank/DDBJ whole genome shotgun (WGS) entry which is preliminary data.</text>
</comment>
<dbReference type="PANTHER" id="PTHR43510:SF1">
    <property type="entry name" value="AMINOTRANSFERASE FUNCTION, HYPOTHETICAL (EUROFUNG)"/>
    <property type="match status" value="1"/>
</dbReference>
<dbReference type="InterPro" id="IPR015424">
    <property type="entry name" value="PyrdxlP-dep_Trfase"/>
</dbReference>
<evidence type="ECO:0000313" key="3">
    <source>
        <dbReference type="Proteomes" id="UP000451471"/>
    </source>
</evidence>
<organism evidence="2 3">
    <name type="scientific">Halomarina oriensis</name>
    <dbReference type="NCBI Taxonomy" id="671145"/>
    <lineage>
        <taxon>Archaea</taxon>
        <taxon>Methanobacteriati</taxon>
        <taxon>Methanobacteriota</taxon>
        <taxon>Stenosarchaea group</taxon>
        <taxon>Halobacteria</taxon>
        <taxon>Halobacteriales</taxon>
        <taxon>Natronomonadaceae</taxon>
        <taxon>Halomarina</taxon>
    </lineage>
</organism>
<dbReference type="Gene3D" id="3.90.1150.10">
    <property type="entry name" value="Aspartate Aminotransferase, domain 1"/>
    <property type="match status" value="1"/>
</dbReference>
<dbReference type="CDD" id="cd00609">
    <property type="entry name" value="AAT_like"/>
    <property type="match status" value="1"/>
</dbReference>
<keyword evidence="2" id="KW-0032">Aminotransferase</keyword>
<accession>A0A6B0GJ05</accession>
<dbReference type="Gene3D" id="3.40.640.10">
    <property type="entry name" value="Type I PLP-dependent aspartate aminotransferase-like (Major domain)"/>
    <property type="match status" value="1"/>
</dbReference>
<dbReference type="PANTHER" id="PTHR43510">
    <property type="entry name" value="AMINOTRANSFERASE FUNCTION, HYPOTHETICAL (EUROFUNG)"/>
    <property type="match status" value="1"/>
</dbReference>
<dbReference type="InterPro" id="IPR004839">
    <property type="entry name" value="Aminotransferase_I/II_large"/>
</dbReference>
<evidence type="ECO:0000259" key="1">
    <source>
        <dbReference type="Pfam" id="PF00155"/>
    </source>
</evidence>
<dbReference type="OrthoDB" id="39225at2157"/>
<keyword evidence="3" id="KW-1185">Reference proteome</keyword>
<protein>
    <submittedName>
        <fullName evidence="2">Aminotransferase class I/II-fold pyridoxal phosphate-dependent enzyme</fullName>
    </submittedName>
</protein>
<dbReference type="AlphaFoldDB" id="A0A6B0GJ05"/>
<evidence type="ECO:0000313" key="2">
    <source>
        <dbReference type="EMBL" id="MWG34620.1"/>
    </source>
</evidence>
<dbReference type="Pfam" id="PF00155">
    <property type="entry name" value="Aminotran_1_2"/>
    <property type="match status" value="1"/>
</dbReference>
<dbReference type="GO" id="GO:0008483">
    <property type="term" value="F:transaminase activity"/>
    <property type="evidence" value="ECO:0007669"/>
    <property type="project" value="UniProtKB-KW"/>
</dbReference>
<reference evidence="2 3" key="1">
    <citation type="submission" date="2019-12" db="EMBL/GenBank/DDBJ databases">
        <title>Halocatena pleomorpha gen. nov. sp. nov., an extremely halophilic archaeon of family Halobacteriaceae isolated from saltpan soil.</title>
        <authorList>
            <person name="Pal Y."/>
            <person name="Verma A."/>
            <person name="Krishnamurthi S."/>
            <person name="Kumar P."/>
        </authorList>
    </citation>
    <scope>NUCLEOTIDE SEQUENCE [LARGE SCALE GENOMIC DNA]</scope>
    <source>
        <strain evidence="2 3">JCM 16495</strain>
    </source>
</reference>
<name>A0A6B0GJ05_9EURY</name>
<sequence length="350" mass="37259">MVNFSTISYLEWISGRPARATHDLASSDLRPEGPSTGVVPERLRWLGDEDDVTLEAQLADVYDRATGNVHVTAGASHANALVAAAFAEGRVLVERPGYEPLVACSRAFGATVDRFDRPDGRLDPDSLAEALTDDTAMVVCTNRHNPTGRLAGRETLRACAEHAAAHDALLVVDEVYASYGSEAADGPFGGPSAAGLPNTLVVGSLTKFLGLGDLRIGWVVGPDELVERLKTAAWYFPVVAGPSRALARRALANRDRLAERSRELCTRNHDLLATAVTETYEGTVPDGSPYALVGHPEYTGDELAARAAENEVLIVPGRFFERPDAVRVSLGGYPEAMETALAALAAAVEN</sequence>